<dbReference type="InterPro" id="IPR037923">
    <property type="entry name" value="HTH-like"/>
</dbReference>
<evidence type="ECO:0000313" key="6">
    <source>
        <dbReference type="Proteomes" id="UP001597262"/>
    </source>
</evidence>
<protein>
    <submittedName>
        <fullName evidence="5">AraC family transcriptional regulator</fullName>
    </submittedName>
</protein>
<dbReference type="Proteomes" id="UP001597262">
    <property type="component" value="Unassembled WGS sequence"/>
</dbReference>
<dbReference type="SUPFAM" id="SSF46689">
    <property type="entry name" value="Homeodomain-like"/>
    <property type="match status" value="1"/>
</dbReference>
<dbReference type="PROSITE" id="PS00041">
    <property type="entry name" value="HTH_ARAC_FAMILY_1"/>
    <property type="match status" value="1"/>
</dbReference>
<dbReference type="Gene3D" id="1.10.10.60">
    <property type="entry name" value="Homeodomain-like"/>
    <property type="match status" value="2"/>
</dbReference>
<keyword evidence="2" id="KW-0238">DNA-binding</keyword>
<keyword evidence="1" id="KW-0805">Transcription regulation</keyword>
<proteinExistence type="predicted"/>
<evidence type="ECO:0000256" key="1">
    <source>
        <dbReference type="ARBA" id="ARBA00023015"/>
    </source>
</evidence>
<dbReference type="PROSITE" id="PS01124">
    <property type="entry name" value="HTH_ARAC_FAMILY_2"/>
    <property type="match status" value="1"/>
</dbReference>
<dbReference type="SUPFAM" id="SSF51215">
    <property type="entry name" value="Regulatory protein AraC"/>
    <property type="match status" value="1"/>
</dbReference>
<dbReference type="InterPro" id="IPR018060">
    <property type="entry name" value="HTH_AraC"/>
</dbReference>
<evidence type="ECO:0000256" key="3">
    <source>
        <dbReference type="ARBA" id="ARBA00023163"/>
    </source>
</evidence>
<dbReference type="InterPro" id="IPR018062">
    <property type="entry name" value="HTH_AraC-typ_CS"/>
</dbReference>
<dbReference type="EMBL" id="JBHTLM010000031">
    <property type="protein sequence ID" value="MFD1179454.1"/>
    <property type="molecule type" value="Genomic_DNA"/>
</dbReference>
<feature type="domain" description="HTH araC/xylS-type" evidence="4">
    <location>
        <begin position="187"/>
        <end position="285"/>
    </location>
</feature>
<keyword evidence="6" id="KW-1185">Reference proteome</keyword>
<organism evidence="5 6">
    <name type="scientific">Paenibacillus puldeungensis</name>
    <dbReference type="NCBI Taxonomy" id="696536"/>
    <lineage>
        <taxon>Bacteria</taxon>
        <taxon>Bacillati</taxon>
        <taxon>Bacillota</taxon>
        <taxon>Bacilli</taxon>
        <taxon>Bacillales</taxon>
        <taxon>Paenibacillaceae</taxon>
        <taxon>Paenibacillus</taxon>
    </lineage>
</organism>
<dbReference type="InterPro" id="IPR003313">
    <property type="entry name" value="AraC-bd"/>
</dbReference>
<comment type="caution">
    <text evidence="5">The sequence shown here is derived from an EMBL/GenBank/DDBJ whole genome shotgun (WGS) entry which is preliminary data.</text>
</comment>
<sequence>MLVLELKVPPAPLLAAIGYAIWKPGVVHAQRRFEAFDMIICTKGAIYMEEEGISYEVKQGMMLVLEPGKLHRGYRPTEVETEVYWIHFQCPPSAEVSLVDKTSWQQPLLPGTDQDTKPRSAMIHIPKFAEVDLQTIRSLLDEMLALHQRLTSYRAFELHMLFGQFLLQLQNGMRRNSPQARSYFLSEKVAAYVANHLEFPFDSVQMERDLHYHFDYLARCLKQYTGMSPLQYRHHLQIDRAKRLLTHSELSLGKIGEQCGFQDHNYFTRLFKRQTNLTPGEYRKKYQVFGTGE</sequence>
<keyword evidence="3" id="KW-0804">Transcription</keyword>
<accession>A0ABW3S413</accession>
<dbReference type="PRINTS" id="PR00032">
    <property type="entry name" value="HTHARAC"/>
</dbReference>
<dbReference type="InterPro" id="IPR020449">
    <property type="entry name" value="Tscrpt_reg_AraC-type_HTH"/>
</dbReference>
<dbReference type="Pfam" id="PF12833">
    <property type="entry name" value="HTH_18"/>
    <property type="match status" value="1"/>
</dbReference>
<dbReference type="RefSeq" id="WP_379321878.1">
    <property type="nucleotide sequence ID" value="NZ_JBHTLM010000031.1"/>
</dbReference>
<dbReference type="PANTHER" id="PTHR43280">
    <property type="entry name" value="ARAC-FAMILY TRANSCRIPTIONAL REGULATOR"/>
    <property type="match status" value="1"/>
</dbReference>
<reference evidence="6" key="1">
    <citation type="journal article" date="2019" name="Int. J. Syst. Evol. Microbiol.">
        <title>The Global Catalogue of Microorganisms (GCM) 10K type strain sequencing project: providing services to taxonomists for standard genome sequencing and annotation.</title>
        <authorList>
            <consortium name="The Broad Institute Genomics Platform"/>
            <consortium name="The Broad Institute Genome Sequencing Center for Infectious Disease"/>
            <person name="Wu L."/>
            <person name="Ma J."/>
        </authorList>
    </citation>
    <scope>NUCLEOTIDE SEQUENCE [LARGE SCALE GENOMIC DNA]</scope>
    <source>
        <strain evidence="6">CCUG 59189</strain>
    </source>
</reference>
<evidence type="ECO:0000313" key="5">
    <source>
        <dbReference type="EMBL" id="MFD1179454.1"/>
    </source>
</evidence>
<gene>
    <name evidence="5" type="ORF">ACFQ3W_24595</name>
</gene>
<evidence type="ECO:0000259" key="4">
    <source>
        <dbReference type="PROSITE" id="PS01124"/>
    </source>
</evidence>
<name>A0ABW3S413_9BACL</name>
<dbReference type="Pfam" id="PF02311">
    <property type="entry name" value="AraC_binding"/>
    <property type="match status" value="1"/>
</dbReference>
<dbReference type="InterPro" id="IPR009057">
    <property type="entry name" value="Homeodomain-like_sf"/>
</dbReference>
<dbReference type="PANTHER" id="PTHR43280:SF30">
    <property type="entry name" value="MMSAB OPERON REGULATORY PROTEIN"/>
    <property type="match status" value="1"/>
</dbReference>
<dbReference type="SMART" id="SM00342">
    <property type="entry name" value="HTH_ARAC"/>
    <property type="match status" value="1"/>
</dbReference>
<evidence type="ECO:0000256" key="2">
    <source>
        <dbReference type="ARBA" id="ARBA00023125"/>
    </source>
</evidence>